<evidence type="ECO:0000313" key="3">
    <source>
        <dbReference type="EMBL" id="GBN85132.1"/>
    </source>
</evidence>
<dbReference type="InterPro" id="IPR000172">
    <property type="entry name" value="GMC_OxRdtase_N"/>
</dbReference>
<dbReference type="PANTHER" id="PTHR11552:SF186">
    <property type="entry name" value="GLUCOSE-METHANOL-CHOLINE OXIDOREDUCTASE N-TERMINAL DOMAIN-CONTAINING PROTEIN"/>
    <property type="match status" value="1"/>
</dbReference>
<dbReference type="EMBL" id="BGPR01020633">
    <property type="protein sequence ID" value="GBN85132.1"/>
    <property type="molecule type" value="Genomic_DNA"/>
</dbReference>
<feature type="domain" description="Glucose-methanol-choline oxidoreductase N-terminal" evidence="2">
    <location>
        <begin position="1"/>
        <end position="132"/>
    </location>
</feature>
<sequence>MLYVRGNRKNYDDWAAQGAEGWSFNDVWPYFLKLEDNRDPEYLANGYHATGGPITVERPRYHSEIKSPILEAAQKLGYRIVDSNAACQTGFNEFQCNVRNGQRCSTAKAYLVPAENRRNLDILAGAHVRKVIY</sequence>
<comment type="caution">
    <text evidence="3">The sequence shown here is derived from an EMBL/GenBank/DDBJ whole genome shotgun (WGS) entry which is preliminary data.</text>
</comment>
<reference evidence="3 4" key="1">
    <citation type="journal article" date="2019" name="Sci. Rep.">
        <title>Orb-weaving spider Araneus ventricosus genome elucidates the spidroin gene catalogue.</title>
        <authorList>
            <person name="Kono N."/>
            <person name="Nakamura H."/>
            <person name="Ohtoshi R."/>
            <person name="Moran D.A.P."/>
            <person name="Shinohara A."/>
            <person name="Yoshida Y."/>
            <person name="Fujiwara M."/>
            <person name="Mori M."/>
            <person name="Tomita M."/>
            <person name="Arakawa K."/>
        </authorList>
    </citation>
    <scope>NUCLEOTIDE SEQUENCE [LARGE SCALE GENOMIC DNA]</scope>
</reference>
<dbReference type="Gene3D" id="3.50.50.60">
    <property type="entry name" value="FAD/NAD(P)-binding domain"/>
    <property type="match status" value="1"/>
</dbReference>
<accession>A0A4Y2SAA1</accession>
<evidence type="ECO:0000313" key="4">
    <source>
        <dbReference type="Proteomes" id="UP000499080"/>
    </source>
</evidence>
<dbReference type="OrthoDB" id="6434540at2759"/>
<dbReference type="InterPro" id="IPR036188">
    <property type="entry name" value="FAD/NAD-bd_sf"/>
</dbReference>
<dbReference type="InterPro" id="IPR012132">
    <property type="entry name" value="GMC_OxRdtase"/>
</dbReference>
<organism evidence="3 4">
    <name type="scientific">Araneus ventricosus</name>
    <name type="common">Orbweaver spider</name>
    <name type="synonym">Epeira ventricosa</name>
    <dbReference type="NCBI Taxonomy" id="182803"/>
    <lineage>
        <taxon>Eukaryota</taxon>
        <taxon>Metazoa</taxon>
        <taxon>Ecdysozoa</taxon>
        <taxon>Arthropoda</taxon>
        <taxon>Chelicerata</taxon>
        <taxon>Arachnida</taxon>
        <taxon>Araneae</taxon>
        <taxon>Araneomorphae</taxon>
        <taxon>Entelegynae</taxon>
        <taxon>Araneoidea</taxon>
        <taxon>Araneidae</taxon>
        <taxon>Araneus</taxon>
    </lineage>
</organism>
<dbReference type="PANTHER" id="PTHR11552">
    <property type="entry name" value="GLUCOSE-METHANOL-CHOLINE GMC OXIDOREDUCTASE"/>
    <property type="match status" value="1"/>
</dbReference>
<evidence type="ECO:0000259" key="2">
    <source>
        <dbReference type="Pfam" id="PF00732"/>
    </source>
</evidence>
<dbReference type="GO" id="GO:0050660">
    <property type="term" value="F:flavin adenine dinucleotide binding"/>
    <property type="evidence" value="ECO:0007669"/>
    <property type="project" value="InterPro"/>
</dbReference>
<proteinExistence type="inferred from homology"/>
<dbReference type="Pfam" id="PF00732">
    <property type="entry name" value="GMC_oxred_N"/>
    <property type="match status" value="1"/>
</dbReference>
<dbReference type="AlphaFoldDB" id="A0A4Y2SAA1"/>
<keyword evidence="4" id="KW-1185">Reference proteome</keyword>
<dbReference type="Gene3D" id="3.30.560.10">
    <property type="entry name" value="Glucose Oxidase, domain 3"/>
    <property type="match status" value="1"/>
</dbReference>
<protein>
    <submittedName>
        <fullName evidence="3">Glucose dehydrogenase [FAD, quinone]</fullName>
    </submittedName>
</protein>
<dbReference type="GO" id="GO:0016614">
    <property type="term" value="F:oxidoreductase activity, acting on CH-OH group of donors"/>
    <property type="evidence" value="ECO:0007669"/>
    <property type="project" value="InterPro"/>
</dbReference>
<name>A0A4Y2SAA1_ARAVE</name>
<comment type="similarity">
    <text evidence="1">Belongs to the GMC oxidoreductase family.</text>
</comment>
<evidence type="ECO:0000256" key="1">
    <source>
        <dbReference type="ARBA" id="ARBA00010790"/>
    </source>
</evidence>
<gene>
    <name evidence="3" type="primary">Gld_1</name>
    <name evidence="3" type="ORF">AVEN_119523_1</name>
</gene>
<dbReference type="Proteomes" id="UP000499080">
    <property type="component" value="Unassembled WGS sequence"/>
</dbReference>
<dbReference type="SUPFAM" id="SSF51905">
    <property type="entry name" value="FAD/NAD(P)-binding domain"/>
    <property type="match status" value="1"/>
</dbReference>